<dbReference type="Gene3D" id="2.160.10.10">
    <property type="entry name" value="Hexapeptide repeat proteins"/>
    <property type="match status" value="1"/>
</dbReference>
<proteinExistence type="inferred from homology"/>
<reference evidence="3 4" key="1">
    <citation type="submission" date="2014-09" db="EMBL/GenBank/DDBJ databases">
        <authorList>
            <person name="Chan K.-G."/>
        </authorList>
    </citation>
    <scope>NUCLEOTIDE SEQUENCE [LARGE SCALE GENOMIC DNA]</scope>
    <source>
        <strain evidence="3 4">M006</strain>
    </source>
</reference>
<dbReference type="InterPro" id="IPR001451">
    <property type="entry name" value="Hexapep"/>
</dbReference>
<comment type="similarity">
    <text evidence="1">Belongs to the transferase hexapeptide repeat family.</text>
</comment>
<dbReference type="PANTHER" id="PTHR23416:SF23">
    <property type="entry name" value="ACETYLTRANSFERASE C18B11.09C-RELATED"/>
    <property type="match status" value="1"/>
</dbReference>
<keyword evidence="2" id="KW-0808">Transferase</keyword>
<dbReference type="CDD" id="cd04647">
    <property type="entry name" value="LbH_MAT_like"/>
    <property type="match status" value="1"/>
</dbReference>
<name>A0AAN0S874_9ENTR</name>
<protein>
    <submittedName>
        <fullName evidence="3">Acetyltransferase</fullName>
    </submittedName>
</protein>
<dbReference type="Pfam" id="PF00132">
    <property type="entry name" value="Hexapep"/>
    <property type="match status" value="1"/>
</dbReference>
<dbReference type="Proteomes" id="UP000029516">
    <property type="component" value="Chromosome"/>
</dbReference>
<organism evidence="3 4">
    <name type="scientific">Cedecea neteri</name>
    <dbReference type="NCBI Taxonomy" id="158822"/>
    <lineage>
        <taxon>Bacteria</taxon>
        <taxon>Pseudomonadati</taxon>
        <taxon>Pseudomonadota</taxon>
        <taxon>Gammaproteobacteria</taxon>
        <taxon>Enterobacterales</taxon>
        <taxon>Enterobacteriaceae</taxon>
        <taxon>Cedecea</taxon>
    </lineage>
</organism>
<dbReference type="EMBL" id="CP009458">
    <property type="protein sequence ID" value="AIR62972.1"/>
    <property type="molecule type" value="Genomic_DNA"/>
</dbReference>
<dbReference type="InterPro" id="IPR051159">
    <property type="entry name" value="Hexapeptide_acetyltransf"/>
</dbReference>
<dbReference type="InterPro" id="IPR011004">
    <property type="entry name" value="Trimer_LpxA-like_sf"/>
</dbReference>
<evidence type="ECO:0000256" key="2">
    <source>
        <dbReference type="ARBA" id="ARBA00022679"/>
    </source>
</evidence>
<sequence>MLIKKAVSLLQLLHSQVIYKFCMKSFGSKSRIISPMLIVNPKYIEIGRGVLIRDGLRLEVVDPQNDVVISIGDNVNIEQNCHIIGRVRVSIGDNVTITGNCSIVDVSHPYEDINDKTKIGQRISNVAQPVIIGDGTFIGFGSHISPGVTIGKHCVVGAGAVVTRSIPDYSVVAGIPAKIIKRFSFEDNEWINIAS</sequence>
<evidence type="ECO:0000313" key="3">
    <source>
        <dbReference type="EMBL" id="AIR62972.1"/>
    </source>
</evidence>
<dbReference type="SUPFAM" id="SSF51161">
    <property type="entry name" value="Trimeric LpxA-like enzymes"/>
    <property type="match status" value="1"/>
</dbReference>
<accession>A0AAN0S874</accession>
<dbReference type="KEGG" id="cem:LH23_20645"/>
<dbReference type="PANTHER" id="PTHR23416">
    <property type="entry name" value="SIALIC ACID SYNTHASE-RELATED"/>
    <property type="match status" value="1"/>
</dbReference>
<evidence type="ECO:0000256" key="1">
    <source>
        <dbReference type="ARBA" id="ARBA00007274"/>
    </source>
</evidence>
<dbReference type="AlphaFoldDB" id="A0AAN0S874"/>
<evidence type="ECO:0000313" key="4">
    <source>
        <dbReference type="Proteomes" id="UP000029516"/>
    </source>
</evidence>
<dbReference type="GO" id="GO:0008374">
    <property type="term" value="F:O-acyltransferase activity"/>
    <property type="evidence" value="ECO:0007669"/>
    <property type="project" value="TreeGrafter"/>
</dbReference>
<gene>
    <name evidence="3" type="ORF">LH23_20645</name>
</gene>
<dbReference type="GO" id="GO:0005829">
    <property type="term" value="C:cytosol"/>
    <property type="evidence" value="ECO:0007669"/>
    <property type="project" value="TreeGrafter"/>
</dbReference>